<evidence type="ECO:0000313" key="1">
    <source>
        <dbReference type="EMBL" id="AJY76043.1"/>
    </source>
</evidence>
<name>A0A0D5NM82_9BACL</name>
<dbReference type="HOGENOM" id="CLU_1389026_0_0_9"/>
<keyword evidence="2" id="KW-1185">Reference proteome</keyword>
<dbReference type="AlphaFoldDB" id="A0A0D5NM82"/>
<organism evidence="1 2">
    <name type="scientific">Paenibacillus beijingensis</name>
    <dbReference type="NCBI Taxonomy" id="1126833"/>
    <lineage>
        <taxon>Bacteria</taxon>
        <taxon>Bacillati</taxon>
        <taxon>Bacillota</taxon>
        <taxon>Bacilli</taxon>
        <taxon>Bacillales</taxon>
        <taxon>Paenibacillaceae</taxon>
        <taxon>Paenibacillus</taxon>
    </lineage>
</organism>
<sequence>MAQRIATEYVKAKLQLTREEMIRFVRFFDEQQVRLHVKVLDNGSQEVVLEDRAGREEIRFTFEREEELYVCVLSCRLLHPGLTNAMRKAVMTFKGDAIVRRIYSHYTMIYHYESGMVRRIEEKNDAGLRLVFQYKDRLGELERQFREREVERRIERLQSRINELLDLRNGACSAGEVQGIDRQLQICSHQLFVLEA</sequence>
<protein>
    <submittedName>
        <fullName evidence="1">Non-ribosomal peptide synthetase module</fullName>
    </submittedName>
</protein>
<dbReference type="STRING" id="1126833.VN24_17635"/>
<proteinExistence type="predicted"/>
<dbReference type="PATRIC" id="fig|1126833.4.peg.3870"/>
<reference evidence="2" key="2">
    <citation type="submission" date="2015-03" db="EMBL/GenBank/DDBJ databases">
        <title>Genome sequence of Paenibacillus beijingensis strain DSM 24997T.</title>
        <authorList>
            <person name="Kwak Y."/>
            <person name="Shin J.-H."/>
        </authorList>
    </citation>
    <scope>NUCLEOTIDE SEQUENCE [LARGE SCALE GENOMIC DNA]</scope>
    <source>
        <strain evidence="2">DSM 24997</strain>
    </source>
</reference>
<evidence type="ECO:0000313" key="2">
    <source>
        <dbReference type="Proteomes" id="UP000032633"/>
    </source>
</evidence>
<reference evidence="1 2" key="1">
    <citation type="journal article" date="2015" name="J. Biotechnol.">
        <title>Complete genome sequence of Paenibacillus beijingensis 7188(T) (=DSM 24997(T)), a novel rhizobacterium from jujube garden soil.</title>
        <authorList>
            <person name="Kwak Y."/>
            <person name="Shin J.H."/>
        </authorList>
    </citation>
    <scope>NUCLEOTIDE SEQUENCE [LARGE SCALE GENOMIC DNA]</scope>
    <source>
        <strain evidence="1 2">DSM 24997</strain>
    </source>
</reference>
<dbReference type="RefSeq" id="WP_045671471.1">
    <property type="nucleotide sequence ID" value="NZ_CP011058.1"/>
</dbReference>
<accession>A0A0D5NM82</accession>
<dbReference type="KEGG" id="pbj:VN24_17635"/>
<dbReference type="OrthoDB" id="2880119at2"/>
<dbReference type="EMBL" id="CP011058">
    <property type="protein sequence ID" value="AJY76043.1"/>
    <property type="molecule type" value="Genomic_DNA"/>
</dbReference>
<gene>
    <name evidence="1" type="ORF">VN24_17635</name>
</gene>
<dbReference type="Proteomes" id="UP000032633">
    <property type="component" value="Chromosome"/>
</dbReference>